<feature type="non-terminal residue" evidence="1">
    <location>
        <position position="54"/>
    </location>
</feature>
<evidence type="ECO:0000313" key="1">
    <source>
        <dbReference type="EMBL" id="MCL7023196.1"/>
    </source>
</evidence>
<dbReference type="EMBL" id="JAJJMA010019621">
    <property type="protein sequence ID" value="MCL7023196.1"/>
    <property type="molecule type" value="Genomic_DNA"/>
</dbReference>
<comment type="caution">
    <text evidence="1">The sequence shown here is derived from an EMBL/GenBank/DDBJ whole genome shotgun (WGS) entry which is preliminary data.</text>
</comment>
<keyword evidence="2" id="KW-1185">Reference proteome</keyword>
<dbReference type="Proteomes" id="UP001177140">
    <property type="component" value="Unassembled WGS sequence"/>
</dbReference>
<accession>A0AA41UXJ2</accession>
<name>A0AA41UXJ2_PAPNU</name>
<evidence type="ECO:0000313" key="2">
    <source>
        <dbReference type="Proteomes" id="UP001177140"/>
    </source>
</evidence>
<organism evidence="1 2">
    <name type="scientific">Papaver nudicaule</name>
    <name type="common">Iceland poppy</name>
    <dbReference type="NCBI Taxonomy" id="74823"/>
    <lineage>
        <taxon>Eukaryota</taxon>
        <taxon>Viridiplantae</taxon>
        <taxon>Streptophyta</taxon>
        <taxon>Embryophyta</taxon>
        <taxon>Tracheophyta</taxon>
        <taxon>Spermatophyta</taxon>
        <taxon>Magnoliopsida</taxon>
        <taxon>Ranunculales</taxon>
        <taxon>Papaveraceae</taxon>
        <taxon>Papaveroideae</taxon>
        <taxon>Papaver</taxon>
    </lineage>
</organism>
<gene>
    <name evidence="1" type="ORF">MKW94_014836</name>
</gene>
<dbReference type="AlphaFoldDB" id="A0AA41UXJ2"/>
<proteinExistence type="predicted"/>
<reference evidence="1" key="1">
    <citation type="submission" date="2022-03" db="EMBL/GenBank/DDBJ databases">
        <title>A functionally conserved STORR gene fusion in Papaver species that diverged 16.8 million years ago.</title>
        <authorList>
            <person name="Catania T."/>
        </authorList>
    </citation>
    <scope>NUCLEOTIDE SEQUENCE</scope>
    <source>
        <strain evidence="1">S-191538</strain>
    </source>
</reference>
<feature type="non-terminal residue" evidence="1">
    <location>
        <position position="1"/>
    </location>
</feature>
<sequence>GWEPVRLRKGRSTFQILESIRKILCGRMNKMVRQSIWLLARRRLKQERLGLKIM</sequence>
<protein>
    <submittedName>
        <fullName evidence="1">Uncharacterized protein</fullName>
    </submittedName>
</protein>